<keyword evidence="7 10" id="KW-0472">Membrane</keyword>
<evidence type="ECO:0000256" key="1">
    <source>
        <dbReference type="ARBA" id="ARBA00004571"/>
    </source>
</evidence>
<evidence type="ECO:0000256" key="7">
    <source>
        <dbReference type="ARBA" id="ARBA00023136"/>
    </source>
</evidence>
<dbReference type="InterPro" id="IPR000531">
    <property type="entry name" value="Beta-barrel_TonB"/>
</dbReference>
<keyword evidence="9 10" id="KW-0998">Cell outer membrane</keyword>
<dbReference type="Proteomes" id="UP001595906">
    <property type="component" value="Unassembled WGS sequence"/>
</dbReference>
<evidence type="ECO:0000259" key="14">
    <source>
        <dbReference type="Pfam" id="PF07715"/>
    </source>
</evidence>
<accession>A0ABV8Q014</accession>
<evidence type="ECO:0000256" key="6">
    <source>
        <dbReference type="ARBA" id="ARBA00023077"/>
    </source>
</evidence>
<feature type="chain" id="PRO_5046477576" evidence="12">
    <location>
        <begin position="21"/>
        <end position="641"/>
    </location>
</feature>
<dbReference type="PANTHER" id="PTHR30069">
    <property type="entry name" value="TONB-DEPENDENT OUTER MEMBRANE RECEPTOR"/>
    <property type="match status" value="1"/>
</dbReference>
<dbReference type="PANTHER" id="PTHR30069:SF29">
    <property type="entry name" value="HEMOGLOBIN AND HEMOGLOBIN-HAPTOGLOBIN-BINDING PROTEIN 1-RELATED"/>
    <property type="match status" value="1"/>
</dbReference>
<evidence type="ECO:0000256" key="2">
    <source>
        <dbReference type="ARBA" id="ARBA00022448"/>
    </source>
</evidence>
<evidence type="ECO:0000256" key="4">
    <source>
        <dbReference type="ARBA" id="ARBA00022692"/>
    </source>
</evidence>
<sequence length="641" mass="70924">MSRKLTLLSTTLLCATGLLAQQDTLATKQLDDVIVTANKVAQKQNTTGKVVSVITKEQIEKSAGKSVAQVLNEQAGLVVNGALNNTGSVQTVYMRGASAGRTLILMDGIPLNEPSTITNDYDLNLFSINDVERIEICKGAQSTLYGSDAVAGVINIITVKSNVTKPFEGKATLSAGGLNTYKANIQLYGKLDKFTYTARYAKLTTSGVSSAYDSTGTKNFDKDGYDGNVANATMQFQASKQLSVKAFTMFSQYRSDIDAGPFVDKTAYFINNKSAISGAGFNFKNDIVTLVGNYQYTKLKRVYDDNYTAGAPYFSLNAYNAISQFAELYSNVKLGAGFTLLSGADYRYGSYNNDYKSVSSFGPYNSTFRDTSVSQTSMYASLSFIDAKKHLSVELGGRLNTHSRYNFNYTYTFNPAYNFNDNWRAFGSIATGFKAPGLYQLSINSKLLPEESINYEAGVQYQNKHINTRIVYFNRKIDNGIDYNYITFKYFNYIKQQVNGIEYELTVKPVEKLTVTANYTLLIGQETSQNRVTNQDTVTYDYLLRRPKHVANLTFGVQPLSKLYVSVTGKYVSNRKDVGGYAKADVGLDAYFIMAATASYEVNKLVKLFADAQNITNKQFFDVRGYNTLPALFNVGVSVNW</sequence>
<dbReference type="InterPro" id="IPR036942">
    <property type="entry name" value="Beta-barrel_TonB_sf"/>
</dbReference>
<evidence type="ECO:0000256" key="5">
    <source>
        <dbReference type="ARBA" id="ARBA00022729"/>
    </source>
</evidence>
<comment type="subcellular location">
    <subcellularLocation>
        <location evidence="1 10">Cell outer membrane</location>
        <topology evidence="1 10">Multi-pass membrane protein</topology>
    </subcellularLocation>
</comment>
<comment type="caution">
    <text evidence="15">The sequence shown here is derived from an EMBL/GenBank/DDBJ whole genome shotgun (WGS) entry which is preliminary data.</text>
</comment>
<keyword evidence="8 15" id="KW-0675">Receptor</keyword>
<keyword evidence="4 10" id="KW-0812">Transmembrane</keyword>
<dbReference type="PROSITE" id="PS52016">
    <property type="entry name" value="TONB_DEPENDENT_REC_3"/>
    <property type="match status" value="1"/>
</dbReference>
<dbReference type="RefSeq" id="WP_379015922.1">
    <property type="nucleotide sequence ID" value="NZ_JBHSDC010000031.1"/>
</dbReference>
<dbReference type="Pfam" id="PF07715">
    <property type="entry name" value="Plug"/>
    <property type="match status" value="1"/>
</dbReference>
<feature type="domain" description="TonB-dependent receptor-like beta-barrel" evidence="13">
    <location>
        <begin position="211"/>
        <end position="615"/>
    </location>
</feature>
<dbReference type="Gene3D" id="2.170.130.10">
    <property type="entry name" value="TonB-dependent receptor, plug domain"/>
    <property type="match status" value="1"/>
</dbReference>
<organism evidence="15 16">
    <name type="scientific">Parasediminibacterium paludis</name>
    <dbReference type="NCBI Taxonomy" id="908966"/>
    <lineage>
        <taxon>Bacteria</taxon>
        <taxon>Pseudomonadati</taxon>
        <taxon>Bacteroidota</taxon>
        <taxon>Chitinophagia</taxon>
        <taxon>Chitinophagales</taxon>
        <taxon>Chitinophagaceae</taxon>
        <taxon>Parasediminibacterium</taxon>
    </lineage>
</organism>
<evidence type="ECO:0000256" key="8">
    <source>
        <dbReference type="ARBA" id="ARBA00023170"/>
    </source>
</evidence>
<dbReference type="SUPFAM" id="SSF56935">
    <property type="entry name" value="Porins"/>
    <property type="match status" value="1"/>
</dbReference>
<keyword evidence="3 10" id="KW-1134">Transmembrane beta strand</keyword>
<dbReference type="EMBL" id="JBHSDC010000031">
    <property type="protein sequence ID" value="MFC4233577.1"/>
    <property type="molecule type" value="Genomic_DNA"/>
</dbReference>
<evidence type="ECO:0000256" key="11">
    <source>
        <dbReference type="RuleBase" id="RU003357"/>
    </source>
</evidence>
<evidence type="ECO:0000259" key="13">
    <source>
        <dbReference type="Pfam" id="PF00593"/>
    </source>
</evidence>
<evidence type="ECO:0000256" key="9">
    <source>
        <dbReference type="ARBA" id="ARBA00023237"/>
    </source>
</evidence>
<gene>
    <name evidence="15" type="ORF">ACFOW1_16870</name>
</gene>
<keyword evidence="2 10" id="KW-0813">Transport</keyword>
<evidence type="ECO:0000256" key="12">
    <source>
        <dbReference type="SAM" id="SignalP"/>
    </source>
</evidence>
<proteinExistence type="inferred from homology"/>
<dbReference type="InterPro" id="IPR039426">
    <property type="entry name" value="TonB-dep_rcpt-like"/>
</dbReference>
<name>A0ABV8Q014_9BACT</name>
<evidence type="ECO:0000313" key="16">
    <source>
        <dbReference type="Proteomes" id="UP001595906"/>
    </source>
</evidence>
<evidence type="ECO:0000313" key="15">
    <source>
        <dbReference type="EMBL" id="MFC4233577.1"/>
    </source>
</evidence>
<keyword evidence="16" id="KW-1185">Reference proteome</keyword>
<keyword evidence="6 11" id="KW-0798">TonB box</keyword>
<feature type="signal peptide" evidence="12">
    <location>
        <begin position="1"/>
        <end position="20"/>
    </location>
</feature>
<protein>
    <submittedName>
        <fullName evidence="15">TonB-dependent receptor plug domain-containing protein</fullName>
    </submittedName>
</protein>
<dbReference type="Gene3D" id="2.40.170.20">
    <property type="entry name" value="TonB-dependent receptor, beta-barrel domain"/>
    <property type="match status" value="1"/>
</dbReference>
<dbReference type="Pfam" id="PF00593">
    <property type="entry name" value="TonB_dep_Rec_b-barrel"/>
    <property type="match status" value="1"/>
</dbReference>
<evidence type="ECO:0000256" key="10">
    <source>
        <dbReference type="PROSITE-ProRule" id="PRU01360"/>
    </source>
</evidence>
<dbReference type="CDD" id="cd01347">
    <property type="entry name" value="ligand_gated_channel"/>
    <property type="match status" value="1"/>
</dbReference>
<dbReference type="InterPro" id="IPR037066">
    <property type="entry name" value="Plug_dom_sf"/>
</dbReference>
<feature type="domain" description="TonB-dependent receptor plug" evidence="14">
    <location>
        <begin position="44"/>
        <end position="153"/>
    </location>
</feature>
<keyword evidence="5 12" id="KW-0732">Signal</keyword>
<reference evidence="16" key="1">
    <citation type="journal article" date="2019" name="Int. J. Syst. Evol. Microbiol.">
        <title>The Global Catalogue of Microorganisms (GCM) 10K type strain sequencing project: providing services to taxonomists for standard genome sequencing and annotation.</title>
        <authorList>
            <consortium name="The Broad Institute Genomics Platform"/>
            <consortium name="The Broad Institute Genome Sequencing Center for Infectious Disease"/>
            <person name="Wu L."/>
            <person name="Ma J."/>
        </authorList>
    </citation>
    <scope>NUCLEOTIDE SEQUENCE [LARGE SCALE GENOMIC DNA]</scope>
    <source>
        <strain evidence="16">CECT 8010</strain>
    </source>
</reference>
<dbReference type="InterPro" id="IPR012910">
    <property type="entry name" value="Plug_dom"/>
</dbReference>
<comment type="similarity">
    <text evidence="10 11">Belongs to the TonB-dependent receptor family.</text>
</comment>
<evidence type="ECO:0000256" key="3">
    <source>
        <dbReference type="ARBA" id="ARBA00022452"/>
    </source>
</evidence>